<sequence length="193" mass="20014">MPPVPAARNDAAEDEKLRAHSNHELGLGPSIQDNIIDAVDALDLGTGRQLVQAPPLLPAIAAAPPPAAPVLYGLEIVLAALANLQEAVLQKIDARADALERKMAIGFNGSRGTGQRIPYMEVFFLDGTPPTVARPAVIGSPARPALPLLNNVGAIKALTAVESTAYGYMLSVAGGAKARRTAIAQYIGCSIPL</sequence>
<dbReference type="Proteomes" id="UP001362999">
    <property type="component" value="Unassembled WGS sequence"/>
</dbReference>
<dbReference type="Pfam" id="PF08593">
    <property type="entry name" value="Mug135_C"/>
    <property type="match status" value="1"/>
</dbReference>
<keyword evidence="4" id="KW-1185">Reference proteome</keyword>
<accession>A0AAW0B3R7</accession>
<comment type="similarity">
    <text evidence="1">Belongs to the UPF0612 family.</text>
</comment>
<evidence type="ECO:0000313" key="3">
    <source>
        <dbReference type="EMBL" id="KAK7019850.1"/>
    </source>
</evidence>
<dbReference type="EMBL" id="JAWWNJ010000042">
    <property type="protein sequence ID" value="KAK7019850.1"/>
    <property type="molecule type" value="Genomic_DNA"/>
</dbReference>
<organism evidence="3 4">
    <name type="scientific">Favolaschia claudopus</name>
    <dbReference type="NCBI Taxonomy" id="2862362"/>
    <lineage>
        <taxon>Eukaryota</taxon>
        <taxon>Fungi</taxon>
        <taxon>Dikarya</taxon>
        <taxon>Basidiomycota</taxon>
        <taxon>Agaricomycotina</taxon>
        <taxon>Agaricomycetes</taxon>
        <taxon>Agaricomycetidae</taxon>
        <taxon>Agaricales</taxon>
        <taxon>Marasmiineae</taxon>
        <taxon>Mycenaceae</taxon>
        <taxon>Favolaschia</taxon>
    </lineage>
</organism>
<name>A0AAW0B3R7_9AGAR</name>
<comment type="caution">
    <text evidence="3">The sequence shown here is derived from an EMBL/GenBank/DDBJ whole genome shotgun (WGS) entry which is preliminary data.</text>
</comment>
<reference evidence="3 4" key="1">
    <citation type="journal article" date="2024" name="J Genomics">
        <title>Draft genome sequencing and assembly of Favolaschia claudopus CIRM-BRFM 2984 isolated from oak limbs.</title>
        <authorList>
            <person name="Navarro D."/>
            <person name="Drula E."/>
            <person name="Chaduli D."/>
            <person name="Cazenave R."/>
            <person name="Ahrendt S."/>
            <person name="Wang J."/>
            <person name="Lipzen A."/>
            <person name="Daum C."/>
            <person name="Barry K."/>
            <person name="Grigoriev I.V."/>
            <person name="Favel A."/>
            <person name="Rosso M.N."/>
            <person name="Martin F."/>
        </authorList>
    </citation>
    <scope>NUCLEOTIDE SEQUENCE [LARGE SCALE GENOMIC DNA]</scope>
    <source>
        <strain evidence="3 4">CIRM-BRFM 2984</strain>
    </source>
</reference>
<dbReference type="AlphaFoldDB" id="A0AAW0B3R7"/>
<protein>
    <recommendedName>
        <fullName evidence="2">Mug135-like C-terminal domain-containing protein</fullName>
    </recommendedName>
</protein>
<evidence type="ECO:0000256" key="1">
    <source>
        <dbReference type="ARBA" id="ARBA00005788"/>
    </source>
</evidence>
<proteinExistence type="inferred from homology"/>
<gene>
    <name evidence="3" type="ORF">R3P38DRAFT_1225367</name>
</gene>
<evidence type="ECO:0000313" key="4">
    <source>
        <dbReference type="Proteomes" id="UP001362999"/>
    </source>
</evidence>
<feature type="domain" description="Mug135-like C-terminal" evidence="2">
    <location>
        <begin position="107"/>
        <end position="190"/>
    </location>
</feature>
<evidence type="ECO:0000259" key="2">
    <source>
        <dbReference type="Pfam" id="PF08593"/>
    </source>
</evidence>
<dbReference type="InterPro" id="IPR013902">
    <property type="entry name" value="Mug135-like_C"/>
</dbReference>